<sequence>MTTPSAESSLPDLQGQVALAGYNTFGFAATARYAAHIQSEAALLAALDDPRVATGPVHVFGGGSNIVLTRDLPGTVLLMAMRGITVTETPDAWLVMAGAGESWHGFVEYTLAHGMPGLENLALIPGTVGAAPIQNIGAYGVELKDRFHTLRALDLATRTFVTLDAADCAFGYRDSLFKRAGRERYIITAVTFRLPRAWQPHTAYADLTAELASHGIEAPTAREIFNAVVAVRTRKLPDPRQVGNAGSFFKNPVVPAETAAALLVRFPTLVHYAQADGSVKLAAGWLIDQCGFKGRRIGQVGVYERQALVLVNHGGGTGAELMALAAEIQAAVQARFGVAIEPEPVVL</sequence>
<keyword evidence="2" id="KW-1185">Reference proteome</keyword>
<dbReference type="Proteomes" id="UP000004277">
    <property type="component" value="Unassembled WGS sequence"/>
</dbReference>
<name>A0ACD3SK14_9BURK</name>
<dbReference type="EC" id="1.3.1.98" evidence="1"/>
<protein>
    <submittedName>
        <fullName evidence="1">UDP-N-acetylmuramate dehydrogenase</fullName>
        <ecNumber evidence="1">1.3.1.98</ecNumber>
    </submittedName>
</protein>
<accession>A0ACD3SK14</accession>
<gene>
    <name evidence="1" type="primary">murB</name>
    <name evidence="1" type="ORF">MW7_015775</name>
</gene>
<evidence type="ECO:0000313" key="1">
    <source>
        <dbReference type="EMBL" id="TMS56546.1"/>
    </source>
</evidence>
<reference evidence="1" key="1">
    <citation type="submission" date="2019-05" db="EMBL/GenBank/DDBJ databases">
        <title>Revised genome assembly of Burkholderiaceae (previously Ralstonia) sp. PBA.</title>
        <authorList>
            <person name="Gan H.M."/>
        </authorList>
    </citation>
    <scope>NUCLEOTIDE SEQUENCE</scope>
    <source>
        <strain evidence="1">PBA</strain>
    </source>
</reference>
<proteinExistence type="predicted"/>
<dbReference type="EMBL" id="AKCV02000026">
    <property type="protein sequence ID" value="TMS56546.1"/>
    <property type="molecule type" value="Genomic_DNA"/>
</dbReference>
<keyword evidence="1" id="KW-0560">Oxidoreductase</keyword>
<evidence type="ECO:0000313" key="2">
    <source>
        <dbReference type="Proteomes" id="UP000004277"/>
    </source>
</evidence>
<organism evidence="1 2">
    <name type="scientific">Imbroritus primus</name>
    <dbReference type="NCBI Taxonomy" id="3058603"/>
    <lineage>
        <taxon>Bacteria</taxon>
        <taxon>Pseudomonadati</taxon>
        <taxon>Pseudomonadota</taxon>
        <taxon>Betaproteobacteria</taxon>
        <taxon>Burkholderiales</taxon>
        <taxon>Burkholderiaceae</taxon>
        <taxon>Imbroritus</taxon>
    </lineage>
</organism>
<comment type="caution">
    <text evidence="1">The sequence shown here is derived from an EMBL/GenBank/DDBJ whole genome shotgun (WGS) entry which is preliminary data.</text>
</comment>